<sequence length="510" mass="57017">MQRFEFCYAFVFPVALLIASLLRPCLLSLLYGIFLLLWPVFATGCKQGTSGATFRFVVICLLYSSLAVLSQICYHVALAVSSLEEQLVTCHGWELILSLLGLQKSLGGGAVEYVRFFLPDIAVFLVSLCSVILAKMSAHTSSNADSPELPIHSLNNKSRSPGASSARELILQRNTSLIVPDSLDFRTCLPQLVLGLLFCAVAVIFPCLWTVPYFLLFLLLMTLWSVYKVPSPPVARTLVVLLLLYSSINLVALYLYQLWPLQTQIPPESFTARLVGFKAYINATCTDMPGLHFTEKLSWSAYAYPIFIFAFYMSLAYQSFLESVPVKRRSLPSSRSASTESLISESPSAKEDAGPFIQRTKEHPVENTAEPAEVPKGEASPSCGKWCAVLNSCYEKIFPFLLRNFYTVSLVIMMTWAVLYHSWLSFVWLVIACIVWMCKDSRQAFYRFSPLILFYAEVLLALQFIYRLELTETELPDEVPTVPLKQIGLAKSSQDAVVHLLVKVGSVSKL</sequence>
<proteinExistence type="predicted"/>
<dbReference type="InterPro" id="IPR056769">
    <property type="entry name" value="Piezo_TM1-24"/>
</dbReference>
<feature type="transmembrane region" description="Helical" evidence="2">
    <location>
        <begin position="405"/>
        <end position="438"/>
    </location>
</feature>
<evidence type="ECO:0000256" key="2">
    <source>
        <dbReference type="SAM" id="Phobius"/>
    </source>
</evidence>
<keyword evidence="2" id="KW-1133">Transmembrane helix</keyword>
<protein>
    <recommendedName>
        <fullName evidence="3">Piezo TM1-24 domain-containing protein</fullName>
    </recommendedName>
</protein>
<feature type="transmembrane region" description="Helical" evidence="2">
    <location>
        <begin position="192"/>
        <end position="225"/>
    </location>
</feature>
<gene>
    <name evidence="4" type="ORF">TTRE_0000504501</name>
</gene>
<accession>A0A077ZB03</accession>
<dbReference type="Pfam" id="PF24871">
    <property type="entry name" value="Piezo_TM1-24"/>
    <property type="match status" value="1"/>
</dbReference>
<keyword evidence="2" id="KW-0812">Transmembrane</keyword>
<keyword evidence="5" id="KW-1185">Reference proteome</keyword>
<dbReference type="GO" id="GO:0008381">
    <property type="term" value="F:mechanosensitive monoatomic ion channel activity"/>
    <property type="evidence" value="ECO:0007669"/>
    <property type="project" value="InterPro"/>
</dbReference>
<dbReference type="OrthoDB" id="303066at2759"/>
<feature type="domain" description="Piezo TM1-24" evidence="3">
    <location>
        <begin position="23"/>
        <end position="504"/>
    </location>
</feature>
<evidence type="ECO:0000313" key="5">
    <source>
        <dbReference type="Proteomes" id="UP000030665"/>
    </source>
</evidence>
<dbReference type="Proteomes" id="UP000030665">
    <property type="component" value="Unassembled WGS sequence"/>
</dbReference>
<reference evidence="4" key="1">
    <citation type="submission" date="2014-01" db="EMBL/GenBank/DDBJ databases">
        <authorList>
            <person name="Aslett M."/>
        </authorList>
    </citation>
    <scope>NUCLEOTIDE SEQUENCE</scope>
</reference>
<feature type="transmembrane region" description="Helical" evidence="2">
    <location>
        <begin position="445"/>
        <end position="466"/>
    </location>
</feature>
<dbReference type="AlphaFoldDB" id="A0A077ZB03"/>
<feature type="transmembrane region" description="Helical" evidence="2">
    <location>
        <begin position="12"/>
        <end position="41"/>
    </location>
</feature>
<dbReference type="GO" id="GO:0016020">
    <property type="term" value="C:membrane"/>
    <property type="evidence" value="ECO:0007669"/>
    <property type="project" value="InterPro"/>
</dbReference>
<feature type="transmembrane region" description="Helical" evidence="2">
    <location>
        <begin position="237"/>
        <end position="256"/>
    </location>
</feature>
<feature type="region of interest" description="Disordered" evidence="1">
    <location>
        <begin position="141"/>
        <end position="161"/>
    </location>
</feature>
<feature type="transmembrane region" description="Helical" evidence="2">
    <location>
        <begin position="53"/>
        <end position="77"/>
    </location>
</feature>
<feature type="transmembrane region" description="Helical" evidence="2">
    <location>
        <begin position="113"/>
        <end position="134"/>
    </location>
</feature>
<evidence type="ECO:0000259" key="3">
    <source>
        <dbReference type="Pfam" id="PF24871"/>
    </source>
</evidence>
<dbReference type="PANTHER" id="PTHR47049">
    <property type="entry name" value="PIEZO-TYPE MECHANOSENSITIVE ION CHANNEL HOMOLOG"/>
    <property type="match status" value="1"/>
</dbReference>
<dbReference type="STRING" id="36087.A0A077ZB03"/>
<evidence type="ECO:0000313" key="4">
    <source>
        <dbReference type="EMBL" id="CDW56763.1"/>
    </source>
</evidence>
<keyword evidence="2" id="KW-0472">Membrane</keyword>
<name>A0A077ZB03_TRITR</name>
<reference evidence="4" key="2">
    <citation type="submission" date="2014-03" db="EMBL/GenBank/DDBJ databases">
        <title>The whipworm genome and dual-species transcriptomics of an intimate host-pathogen interaction.</title>
        <authorList>
            <person name="Foth B.J."/>
            <person name="Tsai I.J."/>
            <person name="Reid A.J."/>
            <person name="Bancroft A.J."/>
            <person name="Nichol S."/>
            <person name="Tracey A."/>
            <person name="Holroyd N."/>
            <person name="Cotton J.A."/>
            <person name="Stanley E.J."/>
            <person name="Zarowiecki M."/>
            <person name="Liu J.Z."/>
            <person name="Huckvale T."/>
            <person name="Cooper P.J."/>
            <person name="Grencis R.K."/>
            <person name="Berriman M."/>
        </authorList>
    </citation>
    <scope>NUCLEOTIDE SEQUENCE [LARGE SCALE GENOMIC DNA]</scope>
</reference>
<organism evidence="4 5">
    <name type="scientific">Trichuris trichiura</name>
    <name type="common">Whipworm</name>
    <name type="synonym">Trichocephalus trichiurus</name>
    <dbReference type="NCBI Taxonomy" id="36087"/>
    <lineage>
        <taxon>Eukaryota</taxon>
        <taxon>Metazoa</taxon>
        <taxon>Ecdysozoa</taxon>
        <taxon>Nematoda</taxon>
        <taxon>Enoplea</taxon>
        <taxon>Dorylaimia</taxon>
        <taxon>Trichinellida</taxon>
        <taxon>Trichuridae</taxon>
        <taxon>Trichuris</taxon>
    </lineage>
</organism>
<dbReference type="InterPro" id="IPR027272">
    <property type="entry name" value="Piezo"/>
</dbReference>
<dbReference type="PANTHER" id="PTHR47049:SF2">
    <property type="entry name" value="PIEZO-TYPE MECHANOSENSITIVE ION CHANNEL HOMOLOG"/>
    <property type="match status" value="1"/>
</dbReference>
<dbReference type="EMBL" id="HG806075">
    <property type="protein sequence ID" value="CDW56763.1"/>
    <property type="molecule type" value="Genomic_DNA"/>
</dbReference>
<feature type="transmembrane region" description="Helical" evidence="2">
    <location>
        <begin position="301"/>
        <end position="320"/>
    </location>
</feature>
<evidence type="ECO:0000256" key="1">
    <source>
        <dbReference type="SAM" id="MobiDB-lite"/>
    </source>
</evidence>